<proteinExistence type="predicted"/>
<protein>
    <recommendedName>
        <fullName evidence="1">E3 ubiquitin-protein ligase HECW1/2 N-terminal domain-containing protein</fullName>
    </recommendedName>
</protein>
<evidence type="ECO:0000313" key="3">
    <source>
        <dbReference type="Proteomes" id="UP000663842"/>
    </source>
</evidence>
<accession>A0A820HQ72</accession>
<dbReference type="Proteomes" id="UP000663842">
    <property type="component" value="Unassembled WGS sequence"/>
</dbReference>
<feature type="domain" description="E3 ubiquitin-protein ligase HECW1/2 N-terminal" evidence="1">
    <location>
        <begin position="28"/>
        <end position="129"/>
    </location>
</feature>
<reference evidence="2" key="1">
    <citation type="submission" date="2021-02" db="EMBL/GenBank/DDBJ databases">
        <authorList>
            <person name="Nowell W R."/>
        </authorList>
    </citation>
    <scope>NUCLEOTIDE SEQUENCE</scope>
</reference>
<gene>
    <name evidence="2" type="ORF">UXM345_LOCUS33187</name>
</gene>
<sequence>MPASEQRFHSFNQDFISSFSPLFPSNLHKSSLTISPEQIQLSVSTTVTLAWNIHDHILTSNDTIGIFLPDKLMSNAVIENVYTNVNALKIGQYHWHCTQILIDKLVNSNTVCYQYYNPANDEIKVRSASIPFIHDNNDNNNIPNIMNVTRPISIKIYDLHAANLHCGVIISFKPDPYIKVSLITDLLHLLEFEIKDKFVKTRPTMNRFLGKLTIHVGFLIDKLNKSTTTYVVNLQRRNFSDNVSGCLMFNTVIVRGELQTIERPLPDVSTITNVNQSEQETISVNENNVSSITDGEERINHVSSKESNTSNQVDASTSLISNDQSLNSWTTSLVDESLSTVSNHTIIGHDEEQEEINEDNIDGN</sequence>
<dbReference type="Gene3D" id="2.60.40.2840">
    <property type="match status" value="1"/>
</dbReference>
<dbReference type="EMBL" id="CAJOBF010010805">
    <property type="protein sequence ID" value="CAF4296790.1"/>
    <property type="molecule type" value="Genomic_DNA"/>
</dbReference>
<dbReference type="InterPro" id="IPR032348">
    <property type="entry name" value="HECW_N"/>
</dbReference>
<name>A0A820HQ72_9BILA</name>
<organism evidence="2 3">
    <name type="scientific">Rotaria magnacalcarata</name>
    <dbReference type="NCBI Taxonomy" id="392030"/>
    <lineage>
        <taxon>Eukaryota</taxon>
        <taxon>Metazoa</taxon>
        <taxon>Spiralia</taxon>
        <taxon>Gnathifera</taxon>
        <taxon>Rotifera</taxon>
        <taxon>Eurotatoria</taxon>
        <taxon>Bdelloidea</taxon>
        <taxon>Philodinida</taxon>
        <taxon>Philodinidae</taxon>
        <taxon>Rotaria</taxon>
    </lineage>
</organism>
<evidence type="ECO:0000259" key="1">
    <source>
        <dbReference type="Pfam" id="PF16562"/>
    </source>
</evidence>
<dbReference type="AlphaFoldDB" id="A0A820HQ72"/>
<evidence type="ECO:0000313" key="2">
    <source>
        <dbReference type="EMBL" id="CAF4296790.1"/>
    </source>
</evidence>
<comment type="caution">
    <text evidence="2">The sequence shown here is derived from an EMBL/GenBank/DDBJ whole genome shotgun (WGS) entry which is preliminary data.</text>
</comment>
<dbReference type="Pfam" id="PF16562">
    <property type="entry name" value="HECW_N"/>
    <property type="match status" value="1"/>
</dbReference>